<dbReference type="PANTHER" id="PTHR45947:SF3">
    <property type="entry name" value="SULFOQUINOVOSYL TRANSFERASE SQD2"/>
    <property type="match status" value="1"/>
</dbReference>
<dbReference type="Gene3D" id="3.40.50.2000">
    <property type="entry name" value="Glycogen Phosphorylase B"/>
    <property type="match status" value="2"/>
</dbReference>
<evidence type="ECO:0000313" key="4">
    <source>
        <dbReference type="Proteomes" id="UP000190286"/>
    </source>
</evidence>
<dbReference type="GeneID" id="93337903"/>
<evidence type="ECO:0000313" key="3">
    <source>
        <dbReference type="EMBL" id="SKA84627.1"/>
    </source>
</evidence>
<accession>A0A1T4X5B1</accession>
<keyword evidence="4" id="KW-1185">Reference proteome</keyword>
<dbReference type="EMBL" id="FUYF01000006">
    <property type="protein sequence ID" value="SKA84627.1"/>
    <property type="molecule type" value="Genomic_DNA"/>
</dbReference>
<evidence type="ECO:0000259" key="2">
    <source>
        <dbReference type="Pfam" id="PF13439"/>
    </source>
</evidence>
<dbReference type="STRING" id="745368.SAMN02745178_01436"/>
<dbReference type="Pfam" id="PF13439">
    <property type="entry name" value="Glyco_transf_4"/>
    <property type="match status" value="1"/>
</dbReference>
<reference evidence="3 4" key="1">
    <citation type="submission" date="2017-02" db="EMBL/GenBank/DDBJ databases">
        <authorList>
            <person name="Peterson S.W."/>
        </authorList>
    </citation>
    <scope>NUCLEOTIDE SEQUENCE [LARGE SCALE GENOMIC DNA]</scope>
    <source>
        <strain evidence="3 4">ATCC 27749</strain>
    </source>
</reference>
<dbReference type="InterPro" id="IPR001296">
    <property type="entry name" value="Glyco_trans_1"/>
</dbReference>
<dbReference type="PANTHER" id="PTHR45947">
    <property type="entry name" value="SULFOQUINOVOSYL TRANSFERASE SQD2"/>
    <property type="match status" value="1"/>
</dbReference>
<dbReference type="RefSeq" id="WP_159446998.1">
    <property type="nucleotide sequence ID" value="NZ_CAJKTF010000004.1"/>
</dbReference>
<feature type="domain" description="Glycosyl transferase family 1" evidence="1">
    <location>
        <begin position="183"/>
        <end position="299"/>
    </location>
</feature>
<protein>
    <submittedName>
        <fullName evidence="3">Glycosyltransferase involved in cell wall bisynthesis</fullName>
    </submittedName>
</protein>
<dbReference type="Proteomes" id="UP000190286">
    <property type="component" value="Unassembled WGS sequence"/>
</dbReference>
<dbReference type="GO" id="GO:0016757">
    <property type="term" value="F:glycosyltransferase activity"/>
    <property type="evidence" value="ECO:0007669"/>
    <property type="project" value="InterPro"/>
</dbReference>
<dbReference type="Pfam" id="PF00534">
    <property type="entry name" value="Glycos_transf_1"/>
    <property type="match status" value="1"/>
</dbReference>
<organism evidence="3 4">
    <name type="scientific">Gemmiger formicilis</name>
    <dbReference type="NCBI Taxonomy" id="745368"/>
    <lineage>
        <taxon>Bacteria</taxon>
        <taxon>Bacillati</taxon>
        <taxon>Bacillota</taxon>
        <taxon>Clostridia</taxon>
        <taxon>Eubacteriales</taxon>
        <taxon>Gemmiger</taxon>
    </lineage>
</organism>
<dbReference type="OrthoDB" id="9804196at2"/>
<name>A0A1T4X5B1_9FIRM</name>
<dbReference type="InterPro" id="IPR050194">
    <property type="entry name" value="Glycosyltransferase_grp1"/>
</dbReference>
<evidence type="ECO:0000259" key="1">
    <source>
        <dbReference type="Pfam" id="PF00534"/>
    </source>
</evidence>
<keyword evidence="3" id="KW-0808">Transferase</keyword>
<proteinExistence type="predicted"/>
<feature type="domain" description="Glycosyltransferase subfamily 4-like N-terminal" evidence="2">
    <location>
        <begin position="14"/>
        <end position="128"/>
    </location>
</feature>
<sequence>MKILMISNHLGVQSGVQRYVQNLLLHLDTTKYRVTLFVGQCPPDQASTAPALEAHGVEILAVPDNKKDRIRALAAHLRTHKDYDIIHYHTASKIGAPVCGMMRVLCPRAKIVVHSHIVYPPMTLTWRAAHLVYQLFADYFLGCGVAAGRFVFGDHIDAKPNFSVACNAVDAGRFHPDAAARAATRAAWGITDTDRLAGFVGRLNHQKNPLFLMEVFAAMAAQDPHWKLLLVGTGEMEPEMRAAAARRGLTDRVIFAGVQSDVPAFMNAFDLFLLPSNFEGSPVTLVEAQGCGVPCLASTNVPDDGSVTDLVHFLPLAAPLTDWAAKAEAIAAHGDHDDHWAALSAAGYELKTAARRMEQLYDKLGGHA</sequence>
<dbReference type="SUPFAM" id="SSF53756">
    <property type="entry name" value="UDP-Glycosyltransferase/glycogen phosphorylase"/>
    <property type="match status" value="1"/>
</dbReference>
<dbReference type="AlphaFoldDB" id="A0A1T4X5B1"/>
<gene>
    <name evidence="3" type="ORF">SAMN02745178_01436</name>
</gene>
<dbReference type="InterPro" id="IPR028098">
    <property type="entry name" value="Glyco_trans_4-like_N"/>
</dbReference>